<protein>
    <recommendedName>
        <fullName evidence="4">DUF637 domain-containing protein</fullName>
    </recommendedName>
</protein>
<proteinExistence type="predicted"/>
<accession>A0A076PLK4</accession>
<dbReference type="HOGENOM" id="CLU_401011_0_0_4"/>
<feature type="region of interest" description="Disordered" evidence="1">
    <location>
        <begin position="1"/>
        <end position="29"/>
    </location>
</feature>
<dbReference type="Proteomes" id="UP000028782">
    <property type="component" value="Chromosome"/>
</dbReference>
<dbReference type="Pfam" id="PF13332">
    <property type="entry name" value="Fil_haemagg_2"/>
    <property type="match status" value="1"/>
</dbReference>
<dbReference type="EMBL" id="CP006704">
    <property type="protein sequence ID" value="AIJ46583.1"/>
    <property type="molecule type" value="Genomic_DNA"/>
</dbReference>
<feature type="compositionally biased region" description="Polar residues" evidence="1">
    <location>
        <begin position="1"/>
        <end position="12"/>
    </location>
</feature>
<dbReference type="InterPro" id="IPR025157">
    <property type="entry name" value="Hemagglutinin_rpt"/>
</dbReference>
<evidence type="ECO:0000313" key="3">
    <source>
        <dbReference type="Proteomes" id="UP000028782"/>
    </source>
</evidence>
<evidence type="ECO:0000313" key="2">
    <source>
        <dbReference type="EMBL" id="AIJ46583.1"/>
    </source>
</evidence>
<evidence type="ECO:0000256" key="1">
    <source>
        <dbReference type="SAM" id="MobiDB-lite"/>
    </source>
</evidence>
<dbReference type="AlphaFoldDB" id="A0A076PLK4"/>
<dbReference type="GO" id="GO:0003824">
    <property type="term" value="F:catalytic activity"/>
    <property type="evidence" value="ECO:0007669"/>
    <property type="project" value="UniProtKB-ARBA"/>
</dbReference>
<feature type="compositionally biased region" description="Low complexity" evidence="1">
    <location>
        <begin position="19"/>
        <end position="29"/>
    </location>
</feature>
<name>A0A076PLK4_COMTE</name>
<gene>
    <name evidence="2" type="ORF">O987_12335</name>
</gene>
<organism evidence="2 3">
    <name type="scientific">Comamonas testosteroni TK102</name>
    <dbReference type="NCBI Taxonomy" id="1392005"/>
    <lineage>
        <taxon>Bacteria</taxon>
        <taxon>Pseudomonadati</taxon>
        <taxon>Pseudomonadota</taxon>
        <taxon>Betaproteobacteria</taxon>
        <taxon>Burkholderiales</taxon>
        <taxon>Comamonadaceae</taxon>
        <taxon>Comamonas</taxon>
    </lineage>
</organism>
<sequence length="686" mass="70262">MADNQITLLASQDSHSDRSTNSNSSGSIGVSVGANTGITASVSQGKGHSNSDDVSYNNTHIAAGNTVTLQSGGDTHLKGAVVSGKQVIADVGGDLKIESLQDSSRFEGKQQSSGGSITLSPAGVPIGGSINAGQSKVNSHYQSVTEQSGIQAGEGGFQVNVKGDTDLKGGVIASTQAAVDQDKNRFSTGGTLTTSDLHNSAHYEGQAIGVNVNTGQQGGKHVVNGVGAGVGQDSGSAQGTTTAGISGIAGDQSVRTGDATGIERIFDQNKVQREIDAQVAITAEFGKQASKAVGDYASRKYNELKDSDPVEAAKWSEGGAYRVAMHALVGGLSGGVQGLMGATAASTAAPYIDQLQEGFQSALQNAGLGEGAAKVLASLAGGATATTIGAVASGGSAAGAATAFNSDMNNRQLHPSKRLLARTLAARSNGKYTVTQIEDALRVAGNTEIGESIVAGMVVDPSERDAIYDSGAVWTIGSTGQMVQVVPKQPAADLLQFIQSSTAGQYDWYMPSSNGNELASTPRDRLTGAPLDEQGRYSQIFILDGKKYQPKYFPCAKPECLGSNLDSSDPGTKAYIKAMDAQIFKDISTGANYATLMTPAGASGQTLAAVGLVALAGSAFTDSNALDELLKYGSQKGGEKLFVDILGHTPANAARAIAIIDLSGGWSAFVERFKVDILGMRKKSEN</sequence>
<evidence type="ECO:0008006" key="4">
    <source>
        <dbReference type="Google" id="ProtNLM"/>
    </source>
</evidence>
<reference evidence="2 3" key="1">
    <citation type="journal article" date="2014" name="Genome Announc.">
        <title>Complete Genome Sequence of Polychlorinated Biphenyl Degrader Comamonas testosteroni TK102 (NBRC 109938).</title>
        <authorList>
            <person name="Fukuda K."/>
            <person name="Hosoyama A."/>
            <person name="Tsuchikane K."/>
            <person name="Ohji S."/>
            <person name="Yamazoe A."/>
            <person name="Fujita N."/>
            <person name="Shintani M."/>
            <person name="Kimbara K."/>
        </authorList>
    </citation>
    <scope>NUCLEOTIDE SEQUENCE [LARGE SCALE GENOMIC DNA]</scope>
    <source>
        <strain evidence="2">TK102</strain>
    </source>
</reference>
<dbReference type="KEGG" id="ctes:O987_12335"/>